<comment type="caution">
    <text evidence="2">The sequence shown here is derived from an EMBL/GenBank/DDBJ whole genome shotgun (WGS) entry which is preliminary data.</text>
</comment>
<reference evidence="2 3" key="1">
    <citation type="submission" date="2018-01" db="EMBL/GenBank/DDBJ databases">
        <title>The complete genome sequence of Chromatium okenii LaCa, a purple sulfur bacterium with a turbulent life.</title>
        <authorList>
            <person name="Luedin S.M."/>
            <person name="Liechti N."/>
            <person name="Storelli N."/>
            <person name="Danza F."/>
            <person name="Wittwer M."/>
            <person name="Pothier J.F."/>
            <person name="Tonolla M.A."/>
        </authorList>
    </citation>
    <scope>NUCLEOTIDE SEQUENCE [LARGE SCALE GENOMIC DNA]</scope>
    <source>
        <strain evidence="2 3">LaCa</strain>
    </source>
</reference>
<organism evidence="2 3">
    <name type="scientific">Chromatium okenii</name>
    <dbReference type="NCBI Taxonomy" id="61644"/>
    <lineage>
        <taxon>Bacteria</taxon>
        <taxon>Pseudomonadati</taxon>
        <taxon>Pseudomonadota</taxon>
        <taxon>Gammaproteobacteria</taxon>
        <taxon>Chromatiales</taxon>
        <taxon>Chromatiaceae</taxon>
        <taxon>Chromatium</taxon>
    </lineage>
</organism>
<protein>
    <recommendedName>
        <fullName evidence="4">DUF2283 domain-containing protein</fullName>
    </recommendedName>
</protein>
<dbReference type="Proteomes" id="UP000239936">
    <property type="component" value="Unassembled WGS sequence"/>
</dbReference>
<evidence type="ECO:0000313" key="1">
    <source>
        <dbReference type="EMBL" id="PQJ95385.1"/>
    </source>
</evidence>
<evidence type="ECO:0008006" key="4">
    <source>
        <dbReference type="Google" id="ProtNLM"/>
    </source>
</evidence>
<gene>
    <name evidence="2" type="ORF">CXB77_00575</name>
    <name evidence="1" type="ORF">CXB77_14295</name>
</gene>
<dbReference type="Pfam" id="PF10049">
    <property type="entry name" value="DUF2283"/>
    <property type="match status" value="1"/>
</dbReference>
<evidence type="ECO:0000313" key="3">
    <source>
        <dbReference type="Proteomes" id="UP000239936"/>
    </source>
</evidence>
<keyword evidence="3" id="KW-1185">Reference proteome</keyword>
<dbReference type="AlphaFoldDB" id="A0A2S7XV43"/>
<evidence type="ECO:0000313" key="2">
    <source>
        <dbReference type="EMBL" id="PQJ97605.1"/>
    </source>
</evidence>
<proteinExistence type="predicted"/>
<dbReference type="EMBL" id="PPGH01000007">
    <property type="protein sequence ID" value="PQJ97605.1"/>
    <property type="molecule type" value="Genomic_DNA"/>
</dbReference>
<dbReference type="InterPro" id="IPR019270">
    <property type="entry name" value="DUF2283"/>
</dbReference>
<sequence length="82" mass="9607">MRVEYDPQYNIAYLRFLDTQAEDLQTLHLSEELNIDLMPDGRLYGIELLNANEQLFRQDAGQLLVNNRQTGQMQSILVFDFV</sequence>
<accession>A0A2S7XV43</accession>
<name>A0A2S7XV43_9GAMM</name>
<dbReference type="RefSeq" id="WP_105072389.1">
    <property type="nucleotide sequence ID" value="NZ_PPGH01000007.1"/>
</dbReference>
<dbReference type="EMBL" id="PPGH01000037">
    <property type="protein sequence ID" value="PQJ95385.1"/>
    <property type="molecule type" value="Genomic_DNA"/>
</dbReference>
<dbReference type="OrthoDB" id="9799670at2"/>